<gene>
    <name evidence="3" type="ORF">ETD86_11360</name>
</gene>
<keyword evidence="4" id="KW-1185">Reference proteome</keyword>
<evidence type="ECO:0000313" key="3">
    <source>
        <dbReference type="EMBL" id="TMR22438.1"/>
    </source>
</evidence>
<dbReference type="Proteomes" id="UP000309128">
    <property type="component" value="Unassembled WGS sequence"/>
</dbReference>
<dbReference type="InterPro" id="IPR015424">
    <property type="entry name" value="PyrdxlP-dep_Trfase"/>
</dbReference>
<feature type="compositionally biased region" description="Low complexity" evidence="1">
    <location>
        <begin position="1"/>
        <end position="13"/>
    </location>
</feature>
<evidence type="ECO:0000259" key="2">
    <source>
        <dbReference type="Pfam" id="PF00155"/>
    </source>
</evidence>
<dbReference type="InterPro" id="IPR004839">
    <property type="entry name" value="Aminotransferase_I/II_large"/>
</dbReference>
<comment type="caution">
    <text evidence="3">The sequence shown here is derived from an EMBL/GenBank/DDBJ whole genome shotgun (WGS) entry which is preliminary data.</text>
</comment>
<sequence length="433" mass="47396">MPLRASSAPAAAPHHPHRDDADHPARQGRQAARPSAPDRCRPRTRASAVTWPQQVGDLLHPLEDYTRLHAATLRRHGGRVLDLSFPNPRFLHDARPYEVLAELAARTDPLDLRYSPFGGYTSVRLRIAAALARAHDQPYTWKSIIMTAGATAALSVTLRTLFTPPERVMLITPCWMDYPLYLAERGLGCDLVPAAGDKRLDLAAIEHAWTPLTRALIISQPVSPTGIVYRDEELRALATLLQQLSPEHPAVLIADEAHRDQVWATTSCPAPAAHYPHTITVYSFGKAWQMPGQRAGYIATSPQLAPCLDAPRRLEQGMRLTGHAAPAALLQHLAAALCDVSFDLTGLADLQRHARGELAKYGVDVLPGDATRFVYARCPTGDLPTFVSALAQRGVLVLPSTVFHEPGWFRISLNTPEPEMSQAARIISEVAHA</sequence>
<dbReference type="EMBL" id="VCKY01000029">
    <property type="protein sequence ID" value="TMR22438.1"/>
    <property type="molecule type" value="Genomic_DNA"/>
</dbReference>
<dbReference type="CDD" id="cd00609">
    <property type="entry name" value="AAT_like"/>
    <property type="match status" value="1"/>
</dbReference>
<keyword evidence="3" id="KW-0808">Transferase</keyword>
<proteinExistence type="predicted"/>
<evidence type="ECO:0000256" key="1">
    <source>
        <dbReference type="SAM" id="MobiDB-lite"/>
    </source>
</evidence>
<dbReference type="GO" id="GO:0030170">
    <property type="term" value="F:pyridoxal phosphate binding"/>
    <property type="evidence" value="ECO:0007669"/>
    <property type="project" value="InterPro"/>
</dbReference>
<accession>A0A5S4FP37</accession>
<dbReference type="InterPro" id="IPR015421">
    <property type="entry name" value="PyrdxlP-dep_Trfase_major"/>
</dbReference>
<protein>
    <submittedName>
        <fullName evidence="3">Aminotransferase class I/II-fold pyridoxal phosphate-dependent enzyme</fullName>
    </submittedName>
</protein>
<feature type="domain" description="Aminotransferase class I/classII large" evidence="2">
    <location>
        <begin position="81"/>
        <end position="427"/>
    </location>
</feature>
<organism evidence="3 4">
    <name type="scientific">Nonomuraea turkmeniaca</name>
    <dbReference type="NCBI Taxonomy" id="103838"/>
    <lineage>
        <taxon>Bacteria</taxon>
        <taxon>Bacillati</taxon>
        <taxon>Actinomycetota</taxon>
        <taxon>Actinomycetes</taxon>
        <taxon>Streptosporangiales</taxon>
        <taxon>Streptosporangiaceae</taxon>
        <taxon>Nonomuraea</taxon>
    </lineage>
</organism>
<dbReference type="OrthoDB" id="9763453at2"/>
<name>A0A5S4FP37_9ACTN</name>
<dbReference type="Pfam" id="PF00155">
    <property type="entry name" value="Aminotran_1_2"/>
    <property type="match status" value="1"/>
</dbReference>
<keyword evidence="3" id="KW-0032">Aminotransferase</keyword>
<dbReference type="Gene3D" id="3.40.640.10">
    <property type="entry name" value="Type I PLP-dependent aspartate aminotransferase-like (Major domain)"/>
    <property type="match status" value="1"/>
</dbReference>
<dbReference type="PANTHER" id="PTHR42691:SF1">
    <property type="entry name" value="ASPARTATE AMINOTRANSFERASE YHDR-RELATED"/>
    <property type="match status" value="1"/>
</dbReference>
<dbReference type="SUPFAM" id="SSF53383">
    <property type="entry name" value="PLP-dependent transferases"/>
    <property type="match status" value="1"/>
</dbReference>
<reference evidence="3 4" key="1">
    <citation type="submission" date="2019-05" db="EMBL/GenBank/DDBJ databases">
        <title>Draft genome sequence of Nonomuraea turkmeniaca DSM 43926.</title>
        <authorList>
            <person name="Saricaoglu S."/>
            <person name="Isik K."/>
        </authorList>
    </citation>
    <scope>NUCLEOTIDE SEQUENCE [LARGE SCALE GENOMIC DNA]</scope>
    <source>
        <strain evidence="3 4">DSM 43926</strain>
    </source>
</reference>
<dbReference type="GO" id="GO:0008483">
    <property type="term" value="F:transaminase activity"/>
    <property type="evidence" value="ECO:0007669"/>
    <property type="project" value="UniProtKB-KW"/>
</dbReference>
<evidence type="ECO:0000313" key="4">
    <source>
        <dbReference type="Proteomes" id="UP000309128"/>
    </source>
</evidence>
<feature type="region of interest" description="Disordered" evidence="1">
    <location>
        <begin position="1"/>
        <end position="48"/>
    </location>
</feature>
<dbReference type="PANTHER" id="PTHR42691">
    <property type="entry name" value="ASPARTATE AMINOTRANSFERASE YHDR-RELATED"/>
    <property type="match status" value="1"/>
</dbReference>
<dbReference type="AlphaFoldDB" id="A0A5S4FP37"/>